<feature type="compositionally biased region" description="Polar residues" evidence="1">
    <location>
        <begin position="247"/>
        <end position="265"/>
    </location>
</feature>
<accession>A0A5B8S6D4</accession>
<dbReference type="InterPro" id="IPR027417">
    <property type="entry name" value="P-loop_NTPase"/>
</dbReference>
<feature type="region of interest" description="Disordered" evidence="1">
    <location>
        <begin position="231"/>
        <end position="265"/>
    </location>
</feature>
<evidence type="ECO:0000313" key="3">
    <source>
        <dbReference type="EMBL" id="QEA16277.1"/>
    </source>
</evidence>
<dbReference type="SUPFAM" id="SSF52540">
    <property type="entry name" value="P-loop containing nucleoside triphosphate hydrolases"/>
    <property type="match status" value="1"/>
</dbReference>
<dbReference type="InterPro" id="IPR036465">
    <property type="entry name" value="vWFA_dom_sf"/>
</dbReference>
<dbReference type="InterPro" id="IPR041628">
    <property type="entry name" value="ChlI/MoxR_AAA_lid"/>
</dbReference>
<reference evidence="3 4" key="1">
    <citation type="journal article" date="2013" name="J. Microbiol. Biotechnol.">
        <title>Novosphingobium ginsenosidimutans sp. nov., with the ability to convert ginsenoside.</title>
        <authorList>
            <person name="Kim J.K."/>
            <person name="He D."/>
            <person name="Liu Q.M."/>
            <person name="Park H.Y."/>
            <person name="Jung M.S."/>
            <person name="Yoon M.H."/>
            <person name="Kim S.C."/>
            <person name="Im W.T."/>
        </authorList>
    </citation>
    <scope>NUCLEOTIDE SEQUENCE [LARGE SCALE GENOMIC DNA]</scope>
    <source>
        <strain evidence="3 4">FW-6</strain>
    </source>
</reference>
<evidence type="ECO:0000313" key="4">
    <source>
        <dbReference type="Proteomes" id="UP000321172"/>
    </source>
</evidence>
<name>A0A5B8S6D4_9SPHN</name>
<evidence type="ECO:0000256" key="1">
    <source>
        <dbReference type="SAM" id="MobiDB-lite"/>
    </source>
</evidence>
<dbReference type="PANTHER" id="PTHR43473:SF2">
    <property type="entry name" value="MAGNESIUM-CHELATASE SUBUNIT CHLD, CHLOROPLASTIC"/>
    <property type="match status" value="1"/>
</dbReference>
<dbReference type="AlphaFoldDB" id="A0A5B8S6D4"/>
<dbReference type="SMART" id="SM00327">
    <property type="entry name" value="VWA"/>
    <property type="match status" value="1"/>
</dbReference>
<dbReference type="OrthoDB" id="9775079at2"/>
<dbReference type="PANTHER" id="PTHR43473">
    <property type="entry name" value="MAGNESIUM-CHELATASE SUBUNIT CHLD, CHLOROPLASTIC"/>
    <property type="match status" value="1"/>
</dbReference>
<dbReference type="Proteomes" id="UP000321172">
    <property type="component" value="Chromosome"/>
</dbReference>
<gene>
    <name evidence="3" type="ORF">FRF71_09110</name>
</gene>
<dbReference type="Pfam" id="PF13519">
    <property type="entry name" value="VWA_2"/>
    <property type="match status" value="1"/>
</dbReference>
<dbReference type="Gene3D" id="3.40.50.410">
    <property type="entry name" value="von Willebrand factor, type A domain"/>
    <property type="match status" value="1"/>
</dbReference>
<organism evidence="3 4">
    <name type="scientific">Novosphingobium ginsenosidimutans</name>
    <dbReference type="NCBI Taxonomy" id="1176536"/>
    <lineage>
        <taxon>Bacteria</taxon>
        <taxon>Pseudomonadati</taxon>
        <taxon>Pseudomonadota</taxon>
        <taxon>Alphaproteobacteria</taxon>
        <taxon>Sphingomonadales</taxon>
        <taxon>Sphingomonadaceae</taxon>
        <taxon>Novosphingobium</taxon>
    </lineage>
</organism>
<dbReference type="EMBL" id="CP042345">
    <property type="protein sequence ID" value="QEA16277.1"/>
    <property type="molecule type" value="Genomic_DNA"/>
</dbReference>
<feature type="domain" description="VWFA" evidence="2">
    <location>
        <begin position="374"/>
        <end position="516"/>
    </location>
</feature>
<protein>
    <submittedName>
        <fullName evidence="3">Magnesium chelatase subunit D</fullName>
    </submittedName>
</protein>
<dbReference type="KEGG" id="ngf:FRF71_09110"/>
<dbReference type="PROSITE" id="PS50234">
    <property type="entry name" value="VWFA"/>
    <property type="match status" value="1"/>
</dbReference>
<dbReference type="InterPro" id="IPR002035">
    <property type="entry name" value="VWF_A"/>
</dbReference>
<dbReference type="Gene3D" id="3.40.50.300">
    <property type="entry name" value="P-loop containing nucleotide triphosphate hydrolases"/>
    <property type="match status" value="1"/>
</dbReference>
<dbReference type="Gene3D" id="1.10.8.80">
    <property type="entry name" value="Magnesium chelatase subunit I, C-Terminal domain"/>
    <property type="match status" value="1"/>
</dbReference>
<dbReference type="NCBIfam" id="NF009943">
    <property type="entry name" value="PRK13406.1"/>
    <property type="match status" value="1"/>
</dbReference>
<proteinExistence type="predicted"/>
<keyword evidence="4" id="KW-1185">Reference proteome</keyword>
<dbReference type="Pfam" id="PF17863">
    <property type="entry name" value="AAA_lid_2"/>
    <property type="match status" value="1"/>
</dbReference>
<feature type="region of interest" description="Disordered" evidence="1">
    <location>
        <begin position="289"/>
        <end position="320"/>
    </location>
</feature>
<sequence length="557" mass="57593">MNQGADTVFADAALALELFLIAPRQLGGLVLRGPGPARDTLIERLAATAMVRRLPAHVDDDRLLGGIDLAASLAAGRTIPQPGLLDEVSGGVLLVPMAERLPAAIAGRLAQARDSGARPFGLVLLDDGQGPDEMPSPALADRVAFLADLGFARPDESTFPADRLTLAAVAPLDDSALAALAETAAVLGIDSTRVLLFAQAAARAHAALQGRRLVAENDLQIAARLVLAPRATRMPPPVEEPQEEPAGQSSDQAENPNSDEQGSSQPLTERIIDAALAAIPPDLLARLAQGAARRGSKGSGGGQRAKSKLRGKPLAARPGMPRGGVRLALIDTLRAAVPWQALRRREAGERAPEGMLVRKSDLRVRRFENRAAAVTVFCVDASGSAAMARLAEAKGAVELMLAQAYVTRSEVALIAFRDSAAQVLLPPTRSLTRAQNALASMPGGGGTPLAAGIAAARAVADAVAARGSTPLIVFLTDGSANVAADGSPGRARAREDAEAAARGMAATGHPALVLDIAPRPRPEAEALARSLHARYLPMPMADGAAMRRAVELARVGT</sequence>
<dbReference type="RefSeq" id="WP_147090358.1">
    <property type="nucleotide sequence ID" value="NZ_BAABJD010000006.1"/>
</dbReference>
<evidence type="ECO:0000259" key="2">
    <source>
        <dbReference type="PROSITE" id="PS50234"/>
    </source>
</evidence>
<dbReference type="SUPFAM" id="SSF53300">
    <property type="entry name" value="vWA-like"/>
    <property type="match status" value="1"/>
</dbReference>